<dbReference type="GO" id="GO:0016410">
    <property type="term" value="F:N-acyltransferase activity"/>
    <property type="evidence" value="ECO:0007669"/>
    <property type="project" value="UniProtKB-UniRule"/>
</dbReference>
<keyword evidence="11" id="KW-0449">Lipoprotein</keyword>
<reference evidence="11 12" key="1">
    <citation type="journal article" date="2017" name="Front. Microbiol.">
        <title>Phaeobacter piscinae sp. nov., a species of the Roseobacter group and potential aquaculture probiont.</title>
        <authorList>
            <person name="Sonnenschein E.C."/>
            <person name="Phippen C.B.W."/>
            <person name="Nielsen K.F."/>
            <person name="Mateiu R.V."/>
            <person name="Melchiorsen J."/>
            <person name="Gram L."/>
            <person name="Overmann J."/>
            <person name="Freese H.M."/>
        </authorList>
    </citation>
    <scope>NUCLEOTIDE SEQUENCE [LARGE SCALE GENOMIC DNA]</scope>
    <source>
        <strain evidence="11 12">P88</strain>
    </source>
</reference>
<dbReference type="SUPFAM" id="SSF56317">
    <property type="entry name" value="Carbon-nitrogen hydrolase"/>
    <property type="match status" value="1"/>
</dbReference>
<comment type="subcellular location">
    <subcellularLocation>
        <location evidence="1 9">Cell membrane</location>
        <topology evidence="1 9">Multi-pass membrane protein</topology>
    </subcellularLocation>
</comment>
<feature type="transmembrane region" description="Helical" evidence="9">
    <location>
        <begin position="62"/>
        <end position="81"/>
    </location>
</feature>
<dbReference type="InterPro" id="IPR036526">
    <property type="entry name" value="C-N_Hydrolase_sf"/>
</dbReference>
<keyword evidence="8 9" id="KW-0012">Acyltransferase</keyword>
<evidence type="ECO:0000259" key="10">
    <source>
        <dbReference type="PROSITE" id="PS50263"/>
    </source>
</evidence>
<evidence type="ECO:0000256" key="1">
    <source>
        <dbReference type="ARBA" id="ARBA00004651"/>
    </source>
</evidence>
<dbReference type="GO" id="GO:0042158">
    <property type="term" value="P:lipoprotein biosynthetic process"/>
    <property type="evidence" value="ECO:0007669"/>
    <property type="project" value="UniProtKB-UniRule"/>
</dbReference>
<dbReference type="Pfam" id="PF00795">
    <property type="entry name" value="CN_hydrolase"/>
    <property type="match status" value="1"/>
</dbReference>
<evidence type="ECO:0000256" key="3">
    <source>
        <dbReference type="ARBA" id="ARBA00022475"/>
    </source>
</evidence>
<dbReference type="EC" id="2.3.1.269" evidence="9"/>
<dbReference type="RefSeq" id="WP_102854034.1">
    <property type="nucleotide sequence ID" value="NZ_CP010610.1"/>
</dbReference>
<organism evidence="11 12">
    <name type="scientific">Phaeobacter inhibens</name>
    <dbReference type="NCBI Taxonomy" id="221822"/>
    <lineage>
        <taxon>Bacteria</taxon>
        <taxon>Pseudomonadati</taxon>
        <taxon>Pseudomonadota</taxon>
        <taxon>Alphaproteobacteria</taxon>
        <taxon>Rhodobacterales</taxon>
        <taxon>Roseobacteraceae</taxon>
        <taxon>Phaeobacter</taxon>
    </lineage>
</organism>
<dbReference type="InterPro" id="IPR004563">
    <property type="entry name" value="Apolipo_AcylTrfase"/>
</dbReference>
<evidence type="ECO:0000256" key="6">
    <source>
        <dbReference type="ARBA" id="ARBA00022989"/>
    </source>
</evidence>
<accession>A0A2I7K5L9</accession>
<reference evidence="11 12" key="2">
    <citation type="journal article" date="2017" name="Genome Biol. Evol.">
        <title>Trajectories and Drivers of Genome Evolution in Surface-Associated Marine Phaeobacter.</title>
        <authorList>
            <person name="Freese H.M."/>
            <person name="Sikorski J."/>
            <person name="Bunk B."/>
            <person name="Scheuner C."/>
            <person name="Meier-Kolthoff J.P."/>
            <person name="Sproer C."/>
            <person name="Gram L."/>
            <person name="Overmann J."/>
        </authorList>
    </citation>
    <scope>NUCLEOTIDE SEQUENCE [LARGE SCALE GENOMIC DNA]</scope>
    <source>
        <strain evidence="11 12">P88</strain>
    </source>
</reference>
<sequence>MITKAWSATSLRSAFLSVATAVAAGGLLAFALAPFHVLWLVPLCLGVVGYQLLQVSSIRRGALFGWLLGTAYFSVGMIWIYEPFQIDADRYAWMAPFAVVGLAGGLALFWALAFGVAVRFGQGATRLPLFIALLSLAEFARAYVLTGLPWAAFGQFWIDIPAAQLLPWIGPHGLGLLTLSATVPIGLIRHRPVAALLPLIAVGAVVVLLPKPPVAALTEHTLRLVQPNAPQDEKWHPDLRWSFVDRQLEYSRAPTADGSAVDLILWPETAIPLMLNYAEDILDEVVSAAGDTPVMLGIQRRTDGQYHNSAIVLQGSNVPAQIYDKAHLVPFGEYIPAGNLMARFGVHGFASQAGAGYAAGPGPRLLDLPVGKALPLICYEAVFPQDVNAAPGRADLLIQITNDAWFGTYSGPYQHLVQARMRAIEQGLPMARVANTGISAMIDPYGRILDALPLGVAGYLDVALPAPLPRTLYARTGDLPVFLFCIVLGGLALRRSTTLARGS</sequence>
<dbReference type="PROSITE" id="PS50263">
    <property type="entry name" value="CN_HYDROLASE"/>
    <property type="match status" value="1"/>
</dbReference>
<evidence type="ECO:0000313" key="12">
    <source>
        <dbReference type="Proteomes" id="UP000236447"/>
    </source>
</evidence>
<comment type="function">
    <text evidence="9">Catalyzes the phospholipid dependent N-acylation of the N-terminal cysteine of apolipoprotein, the last step in lipoprotein maturation.</text>
</comment>
<dbReference type="GO" id="GO:0005886">
    <property type="term" value="C:plasma membrane"/>
    <property type="evidence" value="ECO:0007669"/>
    <property type="project" value="UniProtKB-SubCell"/>
</dbReference>
<comment type="pathway">
    <text evidence="9">Protein modification; lipoprotein biosynthesis (N-acyl transfer).</text>
</comment>
<dbReference type="EMBL" id="CP010725">
    <property type="protein sequence ID" value="AUQ97873.1"/>
    <property type="molecule type" value="Genomic_DNA"/>
</dbReference>
<evidence type="ECO:0000256" key="8">
    <source>
        <dbReference type="ARBA" id="ARBA00023315"/>
    </source>
</evidence>
<dbReference type="InterPro" id="IPR003010">
    <property type="entry name" value="C-N_Hydrolase"/>
</dbReference>
<dbReference type="Gene3D" id="3.60.110.10">
    <property type="entry name" value="Carbon-nitrogen hydrolase"/>
    <property type="match status" value="1"/>
</dbReference>
<keyword evidence="6 9" id="KW-1133">Transmembrane helix</keyword>
<evidence type="ECO:0000256" key="5">
    <source>
        <dbReference type="ARBA" id="ARBA00022692"/>
    </source>
</evidence>
<evidence type="ECO:0000256" key="7">
    <source>
        <dbReference type="ARBA" id="ARBA00023136"/>
    </source>
</evidence>
<dbReference type="UniPathway" id="UPA00666"/>
<dbReference type="AlphaFoldDB" id="A0A2I7K5L9"/>
<proteinExistence type="inferred from homology"/>
<comment type="catalytic activity">
    <reaction evidence="9">
        <text>N-terminal S-1,2-diacyl-sn-glyceryl-L-cysteinyl-[lipoprotein] + a glycerophospholipid = N-acyl-S-1,2-diacyl-sn-glyceryl-L-cysteinyl-[lipoprotein] + a 2-acyl-sn-glycero-3-phospholipid + H(+)</text>
        <dbReference type="Rhea" id="RHEA:48228"/>
        <dbReference type="Rhea" id="RHEA-COMP:14681"/>
        <dbReference type="Rhea" id="RHEA-COMP:14684"/>
        <dbReference type="ChEBI" id="CHEBI:15378"/>
        <dbReference type="ChEBI" id="CHEBI:136912"/>
        <dbReference type="ChEBI" id="CHEBI:140656"/>
        <dbReference type="ChEBI" id="CHEBI:140657"/>
        <dbReference type="ChEBI" id="CHEBI:140660"/>
        <dbReference type="EC" id="2.3.1.269"/>
    </reaction>
</comment>
<keyword evidence="7 9" id="KW-0472">Membrane</keyword>
<keyword evidence="3 9" id="KW-1003">Cell membrane</keyword>
<evidence type="ECO:0000313" key="11">
    <source>
        <dbReference type="EMBL" id="AUQ97873.1"/>
    </source>
</evidence>
<gene>
    <name evidence="11" type="primary">int_1</name>
    <name evidence="9" type="synonym">lnt</name>
    <name evidence="11" type="ORF">PhaeoP88_00471</name>
</gene>
<dbReference type="Pfam" id="PF20154">
    <property type="entry name" value="LNT_N"/>
    <property type="match status" value="1"/>
</dbReference>
<dbReference type="Proteomes" id="UP000236447">
    <property type="component" value="Chromosome"/>
</dbReference>
<dbReference type="NCBIfam" id="TIGR00546">
    <property type="entry name" value="lnt"/>
    <property type="match status" value="1"/>
</dbReference>
<keyword evidence="4 9" id="KW-0808">Transferase</keyword>
<feature type="transmembrane region" description="Helical" evidence="9">
    <location>
        <begin position="193"/>
        <end position="210"/>
    </location>
</feature>
<keyword evidence="5 9" id="KW-0812">Transmembrane</keyword>
<dbReference type="CDD" id="cd07571">
    <property type="entry name" value="ALP_N-acyl_transferase"/>
    <property type="match status" value="1"/>
</dbReference>
<dbReference type="PANTHER" id="PTHR38686:SF1">
    <property type="entry name" value="APOLIPOPROTEIN N-ACYLTRANSFERASE"/>
    <property type="match status" value="1"/>
</dbReference>
<dbReference type="InterPro" id="IPR045378">
    <property type="entry name" value="LNT_N"/>
</dbReference>
<evidence type="ECO:0000256" key="4">
    <source>
        <dbReference type="ARBA" id="ARBA00022679"/>
    </source>
</evidence>
<feature type="domain" description="CN hydrolase" evidence="10">
    <location>
        <begin position="225"/>
        <end position="466"/>
    </location>
</feature>
<feature type="transmembrane region" description="Helical" evidence="9">
    <location>
        <begin position="165"/>
        <end position="186"/>
    </location>
</feature>
<evidence type="ECO:0000256" key="9">
    <source>
        <dbReference type="HAMAP-Rule" id="MF_01148"/>
    </source>
</evidence>
<dbReference type="PANTHER" id="PTHR38686">
    <property type="entry name" value="APOLIPOPROTEIN N-ACYLTRANSFERASE"/>
    <property type="match status" value="1"/>
</dbReference>
<name>A0A2I7K5L9_9RHOB</name>
<feature type="transmembrane region" description="Helical" evidence="9">
    <location>
        <begin position="93"/>
        <end position="117"/>
    </location>
</feature>
<evidence type="ECO:0000256" key="2">
    <source>
        <dbReference type="ARBA" id="ARBA00010065"/>
    </source>
</evidence>
<feature type="transmembrane region" description="Helical" evidence="9">
    <location>
        <begin position="129"/>
        <end position="153"/>
    </location>
</feature>
<dbReference type="HAMAP" id="MF_01148">
    <property type="entry name" value="Lnt"/>
    <property type="match status" value="1"/>
</dbReference>
<protein>
    <recommendedName>
        <fullName evidence="9">Apolipoprotein N-acyltransferase</fullName>
        <shortName evidence="9">ALP N-acyltransferase</shortName>
        <ecNumber evidence="9">2.3.1.269</ecNumber>
    </recommendedName>
</protein>
<comment type="similarity">
    <text evidence="2 9">Belongs to the CN hydrolase family. Apolipoprotein N-acyltransferase subfamily.</text>
</comment>
<feature type="transmembrane region" description="Helical" evidence="9">
    <location>
        <begin position="31"/>
        <end position="50"/>
    </location>
</feature>